<dbReference type="Pfam" id="PF01925">
    <property type="entry name" value="TauE"/>
    <property type="match status" value="1"/>
</dbReference>
<keyword evidence="5 8" id="KW-0812">Transmembrane</keyword>
<dbReference type="PANTHER" id="PTHR30269">
    <property type="entry name" value="TRANSMEMBRANE PROTEIN YFCA"/>
    <property type="match status" value="1"/>
</dbReference>
<name>A0A810Q875_9FIRM</name>
<keyword evidence="10" id="KW-1185">Reference proteome</keyword>
<evidence type="ECO:0000256" key="3">
    <source>
        <dbReference type="ARBA" id="ARBA00022448"/>
    </source>
</evidence>
<evidence type="ECO:0000256" key="5">
    <source>
        <dbReference type="ARBA" id="ARBA00022692"/>
    </source>
</evidence>
<organism evidence="9 10">
    <name type="scientific">Pusillibacter faecalis</name>
    <dbReference type="NCBI Taxonomy" id="2714358"/>
    <lineage>
        <taxon>Bacteria</taxon>
        <taxon>Bacillati</taxon>
        <taxon>Bacillota</taxon>
        <taxon>Clostridia</taxon>
        <taxon>Eubacteriales</taxon>
        <taxon>Oscillospiraceae</taxon>
        <taxon>Pusillibacter</taxon>
    </lineage>
</organism>
<keyword evidence="6 8" id="KW-1133">Transmembrane helix</keyword>
<keyword evidence="4 8" id="KW-1003">Cell membrane</keyword>
<proteinExistence type="inferred from homology"/>
<feature type="transmembrane region" description="Helical" evidence="8">
    <location>
        <begin position="12"/>
        <end position="35"/>
    </location>
</feature>
<evidence type="ECO:0000256" key="6">
    <source>
        <dbReference type="ARBA" id="ARBA00022989"/>
    </source>
</evidence>
<evidence type="ECO:0000256" key="1">
    <source>
        <dbReference type="ARBA" id="ARBA00004651"/>
    </source>
</evidence>
<dbReference type="InterPro" id="IPR002781">
    <property type="entry name" value="TM_pro_TauE-like"/>
</dbReference>
<dbReference type="AlphaFoldDB" id="A0A810Q875"/>
<accession>A0A810Q875</accession>
<comment type="similarity">
    <text evidence="2 8">Belongs to the 4-toluene sulfonate uptake permease (TSUP) (TC 2.A.102) family.</text>
</comment>
<feature type="transmembrane region" description="Helical" evidence="8">
    <location>
        <begin position="243"/>
        <end position="265"/>
    </location>
</feature>
<dbReference type="KEGG" id="pfaa:MM59RIKEN_17870"/>
<dbReference type="EMBL" id="AP023420">
    <property type="protein sequence ID" value="BCK84468.1"/>
    <property type="molecule type" value="Genomic_DNA"/>
</dbReference>
<dbReference type="InterPro" id="IPR052017">
    <property type="entry name" value="TSUP"/>
</dbReference>
<dbReference type="PANTHER" id="PTHR30269:SF0">
    <property type="entry name" value="MEMBRANE TRANSPORTER PROTEIN YFCA-RELATED"/>
    <property type="match status" value="1"/>
</dbReference>
<comment type="subcellular location">
    <subcellularLocation>
        <location evidence="1 8">Cell membrane</location>
        <topology evidence="1 8">Multi-pass membrane protein</topology>
    </subcellularLocation>
</comment>
<evidence type="ECO:0000313" key="10">
    <source>
        <dbReference type="Proteomes" id="UP000679848"/>
    </source>
</evidence>
<protein>
    <recommendedName>
        <fullName evidence="8">Probable membrane transporter protein</fullName>
    </recommendedName>
</protein>
<reference evidence="9" key="1">
    <citation type="submission" date="2020-09" db="EMBL/GenBank/DDBJ databases">
        <title>New species isolated from human feces.</title>
        <authorList>
            <person name="Kitahara M."/>
            <person name="Shigeno Y."/>
            <person name="Shime M."/>
            <person name="Matsumoto Y."/>
            <person name="Nakamura S."/>
            <person name="Motooka D."/>
            <person name="Fukuoka S."/>
            <person name="Nishikawa H."/>
            <person name="Benno Y."/>
        </authorList>
    </citation>
    <scope>NUCLEOTIDE SEQUENCE</scope>
    <source>
        <strain evidence="9">MM59</strain>
    </source>
</reference>
<dbReference type="GO" id="GO:0005886">
    <property type="term" value="C:plasma membrane"/>
    <property type="evidence" value="ECO:0007669"/>
    <property type="project" value="UniProtKB-SubCell"/>
</dbReference>
<feature type="transmembrane region" description="Helical" evidence="8">
    <location>
        <begin position="113"/>
        <end position="132"/>
    </location>
</feature>
<dbReference type="Proteomes" id="UP000679848">
    <property type="component" value="Chromosome"/>
</dbReference>
<keyword evidence="7 8" id="KW-0472">Membrane</keyword>
<dbReference type="RefSeq" id="WP_187031511.1">
    <property type="nucleotide sequence ID" value="NZ_AP023420.1"/>
</dbReference>
<evidence type="ECO:0000256" key="7">
    <source>
        <dbReference type="ARBA" id="ARBA00023136"/>
    </source>
</evidence>
<evidence type="ECO:0000256" key="8">
    <source>
        <dbReference type="RuleBase" id="RU363041"/>
    </source>
</evidence>
<evidence type="ECO:0000256" key="2">
    <source>
        <dbReference type="ARBA" id="ARBA00009142"/>
    </source>
</evidence>
<keyword evidence="3" id="KW-0813">Transport</keyword>
<feature type="transmembrane region" description="Helical" evidence="8">
    <location>
        <begin position="209"/>
        <end position="231"/>
    </location>
</feature>
<sequence>MLSIFTEFTINQLPLWAVLLVCAGVFLASLMDAIAGGGGIISVPTYLIAFSGLPTYYALGTNKLSAGIGTIFSTARFIKNGLVDWRLAGPGVAAALVGSMGGTWLQLRTPDIVLRYLLLAVLPVVAFVVLRGQEWPDTPGSIQPWRQAFLVWGASLIVGAYDGYYGPGTGTFLMIAFIRLAKLDTLHAAGAAKAINLASNLGSLVTALLAGYVSIGIGLIASAAAILGHYLGAGLAIKNGGKLVRPTVILVLLLLLIKVGSELLFPEFWS</sequence>
<gene>
    <name evidence="9" type="ORF">MM59RIKEN_17870</name>
</gene>
<feature type="transmembrane region" description="Helical" evidence="8">
    <location>
        <begin position="87"/>
        <end position="107"/>
    </location>
</feature>
<evidence type="ECO:0000313" key="9">
    <source>
        <dbReference type="EMBL" id="BCK84468.1"/>
    </source>
</evidence>
<evidence type="ECO:0000256" key="4">
    <source>
        <dbReference type="ARBA" id="ARBA00022475"/>
    </source>
</evidence>